<dbReference type="EMBL" id="GBRH01178288">
    <property type="protein sequence ID" value="JAE19608.1"/>
    <property type="molecule type" value="Transcribed_RNA"/>
</dbReference>
<name>A0A0A9GG53_ARUDO</name>
<reference evidence="1" key="1">
    <citation type="submission" date="2014-09" db="EMBL/GenBank/DDBJ databases">
        <authorList>
            <person name="Magalhaes I.L.F."/>
            <person name="Oliveira U."/>
            <person name="Santos F.R."/>
            <person name="Vidigal T.H.D.A."/>
            <person name="Brescovit A.D."/>
            <person name="Santos A.J."/>
        </authorList>
    </citation>
    <scope>NUCLEOTIDE SEQUENCE</scope>
    <source>
        <tissue evidence="1">Shoot tissue taken approximately 20 cm above the soil surface</tissue>
    </source>
</reference>
<accession>A0A0A9GG53</accession>
<proteinExistence type="predicted"/>
<evidence type="ECO:0000313" key="1">
    <source>
        <dbReference type="EMBL" id="JAE19608.1"/>
    </source>
</evidence>
<protein>
    <submittedName>
        <fullName evidence="1">Uncharacterized protein</fullName>
    </submittedName>
</protein>
<sequence>MLLRSCLRYRLRGSL</sequence>
<organism evidence="1">
    <name type="scientific">Arundo donax</name>
    <name type="common">Giant reed</name>
    <name type="synonym">Donax arundinaceus</name>
    <dbReference type="NCBI Taxonomy" id="35708"/>
    <lineage>
        <taxon>Eukaryota</taxon>
        <taxon>Viridiplantae</taxon>
        <taxon>Streptophyta</taxon>
        <taxon>Embryophyta</taxon>
        <taxon>Tracheophyta</taxon>
        <taxon>Spermatophyta</taxon>
        <taxon>Magnoliopsida</taxon>
        <taxon>Liliopsida</taxon>
        <taxon>Poales</taxon>
        <taxon>Poaceae</taxon>
        <taxon>PACMAD clade</taxon>
        <taxon>Arundinoideae</taxon>
        <taxon>Arundineae</taxon>
        <taxon>Arundo</taxon>
    </lineage>
</organism>
<reference evidence="1" key="2">
    <citation type="journal article" date="2015" name="Data Brief">
        <title>Shoot transcriptome of the giant reed, Arundo donax.</title>
        <authorList>
            <person name="Barrero R.A."/>
            <person name="Guerrero F.D."/>
            <person name="Moolhuijzen P."/>
            <person name="Goolsby J.A."/>
            <person name="Tidwell J."/>
            <person name="Bellgard S.E."/>
            <person name="Bellgard M.I."/>
        </authorList>
    </citation>
    <scope>NUCLEOTIDE SEQUENCE</scope>
    <source>
        <tissue evidence="1">Shoot tissue taken approximately 20 cm above the soil surface</tissue>
    </source>
</reference>